<sequence length="140" mass="16450">MMSNDNELLSTDARRILHIYEMYFSLTFRFMEEYKVKEFSQLMILTTIAIANANNIEADIDLISEETEIPYSTVRRRVEKMCLEGVLQAIKAQNKIIYRLSNDARSAHPDQTIEKINNNFRKEVMDIVIDSLDKIILERK</sequence>
<dbReference type="InterPro" id="IPR036388">
    <property type="entry name" value="WH-like_DNA-bd_sf"/>
</dbReference>
<comment type="caution">
    <text evidence="1">The sequence shown here is derived from an EMBL/GenBank/DDBJ whole genome shotgun (WGS) entry which is preliminary data.</text>
</comment>
<organism evidence="1 2">
    <name type="scientific">Stappia albiluteola</name>
    <dbReference type="NCBI Taxonomy" id="2758565"/>
    <lineage>
        <taxon>Bacteria</taxon>
        <taxon>Pseudomonadati</taxon>
        <taxon>Pseudomonadota</taxon>
        <taxon>Alphaproteobacteria</taxon>
        <taxon>Hyphomicrobiales</taxon>
        <taxon>Stappiaceae</taxon>
        <taxon>Stappia</taxon>
    </lineage>
</organism>
<keyword evidence="2" id="KW-1185">Reference proteome</keyword>
<dbReference type="EMBL" id="JACFXV010000061">
    <property type="protein sequence ID" value="MBA5778336.1"/>
    <property type="molecule type" value="Genomic_DNA"/>
</dbReference>
<dbReference type="Gene3D" id="1.10.10.10">
    <property type="entry name" value="Winged helix-like DNA-binding domain superfamily/Winged helix DNA-binding domain"/>
    <property type="match status" value="1"/>
</dbReference>
<evidence type="ECO:0008006" key="3">
    <source>
        <dbReference type="Google" id="ProtNLM"/>
    </source>
</evidence>
<gene>
    <name evidence="1" type="ORF">H2509_14495</name>
</gene>
<reference evidence="1 2" key="1">
    <citation type="submission" date="2020-07" db="EMBL/GenBank/DDBJ databases">
        <title>Stappia sp., F7233, whole genome shotgun sequencing project.</title>
        <authorList>
            <person name="Jiang S."/>
            <person name="Liu Z.W."/>
            <person name="Du Z.J."/>
        </authorList>
    </citation>
    <scope>NUCLEOTIDE SEQUENCE [LARGE SCALE GENOMIC DNA]</scope>
    <source>
        <strain evidence="1 2">F7233</strain>
    </source>
</reference>
<protein>
    <recommendedName>
        <fullName evidence="3">MarR family transcriptional regulator</fullName>
    </recommendedName>
</protein>
<name>A0A839AGX3_9HYPH</name>
<dbReference type="Proteomes" id="UP000541109">
    <property type="component" value="Unassembled WGS sequence"/>
</dbReference>
<dbReference type="SUPFAM" id="SSF46785">
    <property type="entry name" value="Winged helix' DNA-binding domain"/>
    <property type="match status" value="1"/>
</dbReference>
<evidence type="ECO:0000313" key="2">
    <source>
        <dbReference type="Proteomes" id="UP000541109"/>
    </source>
</evidence>
<dbReference type="AlphaFoldDB" id="A0A839AGX3"/>
<dbReference type="InterPro" id="IPR036390">
    <property type="entry name" value="WH_DNA-bd_sf"/>
</dbReference>
<evidence type="ECO:0000313" key="1">
    <source>
        <dbReference type="EMBL" id="MBA5778336.1"/>
    </source>
</evidence>
<proteinExistence type="predicted"/>
<accession>A0A839AGX3</accession>